<name>A0A1G8ZHJ3_9RHOB</name>
<dbReference type="Pfam" id="PF03729">
    <property type="entry name" value="DUF308"/>
    <property type="match status" value="1"/>
</dbReference>
<feature type="transmembrane region" description="Helical" evidence="1">
    <location>
        <begin position="147"/>
        <end position="167"/>
    </location>
</feature>
<feature type="transmembrane region" description="Helical" evidence="1">
    <location>
        <begin position="7"/>
        <end position="23"/>
    </location>
</feature>
<dbReference type="PANTHER" id="PTHR34989">
    <property type="entry name" value="PROTEIN HDED"/>
    <property type="match status" value="1"/>
</dbReference>
<feature type="transmembrane region" description="Helical" evidence="1">
    <location>
        <begin position="85"/>
        <end position="108"/>
    </location>
</feature>
<dbReference type="Proteomes" id="UP000199328">
    <property type="component" value="Unassembled WGS sequence"/>
</dbReference>
<sequence>MLNWKKWMLAGGLALLFGVLVIYDAVTASLAITTLAGVLLLIAGLSQIFAAFDEPRGRERGLSLVLGILASVLGLAFVADPESGVISLALVVVVLFAIGGAARLAWAWILRGTPVFWPMLASGALELLLAGYVVANFDVAGPRLIGILFGVELLVTGLVLIALANFIRSATGAGRPEI</sequence>
<dbReference type="OrthoDB" id="5678253at2"/>
<dbReference type="AlphaFoldDB" id="A0A1G8ZHJ3"/>
<dbReference type="GO" id="GO:0005886">
    <property type="term" value="C:plasma membrane"/>
    <property type="evidence" value="ECO:0007669"/>
    <property type="project" value="TreeGrafter"/>
</dbReference>
<accession>A0A1G8ZHJ3</accession>
<reference evidence="3" key="1">
    <citation type="submission" date="2016-10" db="EMBL/GenBank/DDBJ databases">
        <authorList>
            <person name="Varghese N."/>
            <person name="Submissions S."/>
        </authorList>
    </citation>
    <scope>NUCLEOTIDE SEQUENCE [LARGE SCALE GENOMIC DNA]</scope>
    <source>
        <strain evidence="3">CGMCC 1.10789</strain>
    </source>
</reference>
<organism evidence="2 3">
    <name type="scientific">Meinhardsimonia xiamenensis</name>
    <dbReference type="NCBI Taxonomy" id="990712"/>
    <lineage>
        <taxon>Bacteria</taxon>
        <taxon>Pseudomonadati</taxon>
        <taxon>Pseudomonadota</taxon>
        <taxon>Alphaproteobacteria</taxon>
        <taxon>Rhodobacterales</taxon>
        <taxon>Paracoccaceae</taxon>
        <taxon>Meinhardsimonia</taxon>
    </lineage>
</organism>
<dbReference type="STRING" id="990712.SAMN05216257_101716"/>
<feature type="transmembrane region" description="Helical" evidence="1">
    <location>
        <begin position="29"/>
        <end position="50"/>
    </location>
</feature>
<keyword evidence="1" id="KW-1133">Transmembrane helix</keyword>
<keyword evidence="1" id="KW-0812">Transmembrane</keyword>
<protein>
    <submittedName>
        <fullName evidence="2">Uncharacterized membrane protein HdeD, DUF308 family</fullName>
    </submittedName>
</protein>
<keyword evidence="3" id="KW-1185">Reference proteome</keyword>
<evidence type="ECO:0000313" key="2">
    <source>
        <dbReference type="EMBL" id="SDK13855.1"/>
    </source>
</evidence>
<evidence type="ECO:0000313" key="3">
    <source>
        <dbReference type="Proteomes" id="UP000199328"/>
    </source>
</evidence>
<evidence type="ECO:0000256" key="1">
    <source>
        <dbReference type="SAM" id="Phobius"/>
    </source>
</evidence>
<proteinExistence type="predicted"/>
<dbReference type="InterPro" id="IPR052712">
    <property type="entry name" value="Acid_resist_chaperone_HdeD"/>
</dbReference>
<feature type="transmembrane region" description="Helical" evidence="1">
    <location>
        <begin position="115"/>
        <end position="135"/>
    </location>
</feature>
<dbReference type="EMBL" id="FNFV01000001">
    <property type="protein sequence ID" value="SDK13855.1"/>
    <property type="molecule type" value="Genomic_DNA"/>
</dbReference>
<gene>
    <name evidence="2" type="ORF">SAMN05216257_101716</name>
</gene>
<dbReference type="InterPro" id="IPR005325">
    <property type="entry name" value="DUF308_memb"/>
</dbReference>
<dbReference type="RefSeq" id="WP_092498156.1">
    <property type="nucleotide sequence ID" value="NZ_FNFV01000001.1"/>
</dbReference>
<feature type="transmembrane region" description="Helical" evidence="1">
    <location>
        <begin position="62"/>
        <end position="79"/>
    </location>
</feature>
<dbReference type="PANTHER" id="PTHR34989:SF1">
    <property type="entry name" value="PROTEIN HDED"/>
    <property type="match status" value="1"/>
</dbReference>
<keyword evidence="1" id="KW-0472">Membrane</keyword>